<gene>
    <name evidence="1" type="ORF">B1A_03835</name>
</gene>
<reference evidence="1" key="1">
    <citation type="submission" date="2013-08" db="EMBL/GenBank/DDBJ databases">
        <authorList>
            <person name="Mendez C."/>
            <person name="Richter M."/>
            <person name="Ferrer M."/>
            <person name="Sanchez J."/>
        </authorList>
    </citation>
    <scope>NUCLEOTIDE SEQUENCE</scope>
</reference>
<feature type="non-terminal residue" evidence="1">
    <location>
        <position position="110"/>
    </location>
</feature>
<accession>T1CZS7</accession>
<evidence type="ECO:0000313" key="1">
    <source>
        <dbReference type="EMBL" id="EQD75690.1"/>
    </source>
</evidence>
<comment type="caution">
    <text evidence="1">The sequence shown here is derived from an EMBL/GenBank/DDBJ whole genome shotgun (WGS) entry which is preliminary data.</text>
</comment>
<dbReference type="AlphaFoldDB" id="T1CZS7"/>
<reference evidence="1" key="2">
    <citation type="journal article" date="2014" name="ISME J.">
        <title>Microbial stratification in low pH oxic and suboxic macroscopic growths along an acid mine drainage.</title>
        <authorList>
            <person name="Mendez-Garcia C."/>
            <person name="Mesa V."/>
            <person name="Sprenger R.R."/>
            <person name="Richter M."/>
            <person name="Diez M.S."/>
            <person name="Solano J."/>
            <person name="Bargiela R."/>
            <person name="Golyshina O.V."/>
            <person name="Manteca A."/>
            <person name="Ramos J.L."/>
            <person name="Gallego J.R."/>
            <person name="Llorente I."/>
            <person name="Martins Dos Santos V.A."/>
            <person name="Jensen O.N."/>
            <person name="Pelaez A.I."/>
            <person name="Sanchez J."/>
            <person name="Ferrer M."/>
        </authorList>
    </citation>
    <scope>NUCLEOTIDE SEQUENCE</scope>
</reference>
<organism evidence="1">
    <name type="scientific">mine drainage metagenome</name>
    <dbReference type="NCBI Taxonomy" id="410659"/>
    <lineage>
        <taxon>unclassified sequences</taxon>
        <taxon>metagenomes</taxon>
        <taxon>ecological metagenomes</taxon>
    </lineage>
</organism>
<proteinExistence type="predicted"/>
<sequence length="110" mass="12713">MKKSRVRKTTNDTIDAESIARYLMVREEKDTFVVPENFRNLREIITAYNIVTDKIRTTKNNLIRAMDMISPGLSNAIDINEDTVDMLSTYMTPEDFISADRGDIEKYVSK</sequence>
<protein>
    <submittedName>
        <fullName evidence="1">Transposase ISC1190</fullName>
    </submittedName>
</protein>
<name>T1CZS7_9ZZZZ</name>
<dbReference type="EMBL" id="AUZX01002800">
    <property type="protein sequence ID" value="EQD75690.1"/>
    <property type="molecule type" value="Genomic_DNA"/>
</dbReference>